<gene>
    <name evidence="1" type="ORF">thalar_01524</name>
</gene>
<dbReference type="AlphaFoldDB" id="S9RQ51"/>
<keyword evidence="2" id="KW-1185">Reference proteome</keyword>
<name>S9RQ51_9RHOB</name>
<accession>S9RQ51</accession>
<dbReference type="EMBL" id="AONI01000009">
    <property type="protein sequence ID" value="EPX80185.1"/>
    <property type="molecule type" value="Genomic_DNA"/>
</dbReference>
<evidence type="ECO:0000313" key="1">
    <source>
        <dbReference type="EMBL" id="EPX80185.1"/>
    </source>
</evidence>
<evidence type="ECO:0000313" key="2">
    <source>
        <dbReference type="Proteomes" id="UP000015351"/>
    </source>
</evidence>
<dbReference type="STRING" id="1123360.thalar_01524"/>
<reference evidence="2" key="1">
    <citation type="journal article" date="2013" name="Stand. Genomic Sci.">
        <title>Genome sequence of the Litoreibacter arenae type strain (DSM 19593(T)), a member of the Roseobacter clade isolated from sea sand.</title>
        <authorList>
            <person name="Riedel T."/>
            <person name="Fiebig A."/>
            <person name="Petersen J."/>
            <person name="Gronow S."/>
            <person name="Kyrpides N.C."/>
            <person name="Goker M."/>
            <person name="Klenk H.P."/>
        </authorList>
    </citation>
    <scope>NUCLEOTIDE SEQUENCE [LARGE SCALE GENOMIC DNA]</scope>
    <source>
        <strain evidence="2">DSM 19593</strain>
    </source>
</reference>
<comment type="caution">
    <text evidence="1">The sequence shown here is derived from an EMBL/GenBank/DDBJ whole genome shotgun (WGS) entry which is preliminary data.</text>
</comment>
<organism evidence="1 2">
    <name type="scientific">Litoreibacter arenae DSM 19593</name>
    <dbReference type="NCBI Taxonomy" id="1123360"/>
    <lineage>
        <taxon>Bacteria</taxon>
        <taxon>Pseudomonadati</taxon>
        <taxon>Pseudomonadota</taxon>
        <taxon>Alphaproteobacteria</taxon>
        <taxon>Rhodobacterales</taxon>
        <taxon>Roseobacteraceae</taxon>
        <taxon>Litoreibacter</taxon>
    </lineage>
</organism>
<sequence>MRIAHFLDFWPVMGEKASQDGTSEKAARVTMTQGRFFVFRP</sequence>
<protein>
    <submittedName>
        <fullName evidence="1">Uncharacterized protein</fullName>
    </submittedName>
</protein>
<proteinExistence type="predicted"/>
<dbReference type="HOGENOM" id="CLU_3272370_0_0_5"/>
<dbReference type="Proteomes" id="UP000015351">
    <property type="component" value="Unassembled WGS sequence"/>
</dbReference>